<proteinExistence type="predicted"/>
<name>A0A183C3V1_GLOPA</name>
<organism evidence="1 2">
    <name type="scientific">Globodera pallida</name>
    <name type="common">Potato cyst nematode worm</name>
    <name type="synonym">Heterodera pallida</name>
    <dbReference type="NCBI Taxonomy" id="36090"/>
    <lineage>
        <taxon>Eukaryota</taxon>
        <taxon>Metazoa</taxon>
        <taxon>Ecdysozoa</taxon>
        <taxon>Nematoda</taxon>
        <taxon>Chromadorea</taxon>
        <taxon>Rhabditida</taxon>
        <taxon>Tylenchina</taxon>
        <taxon>Tylenchomorpha</taxon>
        <taxon>Tylenchoidea</taxon>
        <taxon>Heteroderidae</taxon>
        <taxon>Heteroderinae</taxon>
        <taxon>Globodera</taxon>
    </lineage>
</organism>
<sequence length="77" mass="9069">MKYDGKDQLMSFPPKLAEHFLQRLYTLTENKSASICQIGEELDFVETMQNVASTEQLKFVRRNKIIPIERNYAKIMQ</sequence>
<reference evidence="1" key="1">
    <citation type="submission" date="2013-12" db="EMBL/GenBank/DDBJ databases">
        <authorList>
            <person name="Aslett M."/>
        </authorList>
    </citation>
    <scope>NUCLEOTIDE SEQUENCE [LARGE SCALE GENOMIC DNA]</scope>
    <source>
        <strain evidence="1">Lindley</strain>
    </source>
</reference>
<protein>
    <submittedName>
        <fullName evidence="2">Uncharacterized protein</fullName>
    </submittedName>
</protein>
<accession>A0A183C3V1</accession>
<evidence type="ECO:0000313" key="2">
    <source>
        <dbReference type="WBParaSite" id="GPLIN_000754500"/>
    </source>
</evidence>
<dbReference type="Proteomes" id="UP000050741">
    <property type="component" value="Unassembled WGS sequence"/>
</dbReference>
<dbReference type="WBParaSite" id="GPLIN_000754500">
    <property type="protein sequence ID" value="GPLIN_000754500"/>
    <property type="gene ID" value="GPLIN_000754500"/>
</dbReference>
<reference evidence="2" key="3">
    <citation type="submission" date="2016-06" db="UniProtKB">
        <authorList>
            <consortium name="WormBaseParasite"/>
        </authorList>
    </citation>
    <scope>IDENTIFICATION</scope>
</reference>
<reference evidence="1" key="2">
    <citation type="submission" date="2014-05" db="EMBL/GenBank/DDBJ databases">
        <title>The genome and life-stage specific transcriptomes of Globodera pallida elucidate key aspects of plant parasitism by a cyst nematode.</title>
        <authorList>
            <person name="Cotton J.A."/>
            <person name="Lilley C.J."/>
            <person name="Jones L.M."/>
            <person name="Kikuchi T."/>
            <person name="Reid A.J."/>
            <person name="Thorpe P."/>
            <person name="Tsai I.J."/>
            <person name="Beasley H."/>
            <person name="Blok V."/>
            <person name="Cock P.J.A."/>
            <person name="Van den Akker S.E."/>
            <person name="Holroyd N."/>
            <person name="Hunt M."/>
            <person name="Mantelin S."/>
            <person name="Naghra H."/>
            <person name="Pain A."/>
            <person name="Palomares-Rius J.E."/>
            <person name="Zarowiecki M."/>
            <person name="Berriman M."/>
            <person name="Jones J.T."/>
            <person name="Urwin P.E."/>
        </authorList>
    </citation>
    <scope>NUCLEOTIDE SEQUENCE [LARGE SCALE GENOMIC DNA]</scope>
    <source>
        <strain evidence="1">Lindley</strain>
    </source>
</reference>
<keyword evidence="1" id="KW-1185">Reference proteome</keyword>
<dbReference type="AlphaFoldDB" id="A0A183C3V1"/>
<evidence type="ECO:0000313" key="1">
    <source>
        <dbReference type="Proteomes" id="UP000050741"/>
    </source>
</evidence>